<proteinExistence type="predicted"/>
<evidence type="ECO:0000313" key="1">
    <source>
        <dbReference type="EMBL" id="CAK0905481.1"/>
    </source>
</evidence>
<reference evidence="1" key="1">
    <citation type="submission" date="2023-10" db="EMBL/GenBank/DDBJ databases">
        <authorList>
            <person name="Chen Y."/>
            <person name="Shah S."/>
            <person name="Dougan E. K."/>
            <person name="Thang M."/>
            <person name="Chan C."/>
        </authorList>
    </citation>
    <scope>NUCLEOTIDE SEQUENCE [LARGE SCALE GENOMIC DNA]</scope>
</reference>
<dbReference type="SUPFAM" id="SSF50370">
    <property type="entry name" value="Ricin B-like lectins"/>
    <property type="match status" value="1"/>
</dbReference>
<comment type="caution">
    <text evidence="1">The sequence shown here is derived from an EMBL/GenBank/DDBJ whole genome shotgun (WGS) entry which is preliminary data.</text>
</comment>
<sequence length="183" mass="19970">MPGSPSGTSSSVPLGLSTLKARAQRRIEEERTTYASFSQAGGARVQLSGTADSPDAQWRISSTSNGSFTVESVGTSGKFLSSTQTVHVHAEDDLRPESLWRIFRLGRPREDNTTYLGCFGESQLPADKTRVPESGTYVEMRARAEGGPSDKAPVEVEFFNLSPEPMEVWLDRGNGSIRRRETA</sequence>
<accession>A0ABN9XZU1</accession>
<protein>
    <submittedName>
        <fullName evidence="1">Uncharacterized protein</fullName>
    </submittedName>
</protein>
<organism evidence="1 2">
    <name type="scientific">Prorocentrum cordatum</name>
    <dbReference type="NCBI Taxonomy" id="2364126"/>
    <lineage>
        <taxon>Eukaryota</taxon>
        <taxon>Sar</taxon>
        <taxon>Alveolata</taxon>
        <taxon>Dinophyceae</taxon>
        <taxon>Prorocentrales</taxon>
        <taxon>Prorocentraceae</taxon>
        <taxon>Prorocentrum</taxon>
    </lineage>
</organism>
<name>A0ABN9XZU1_9DINO</name>
<gene>
    <name evidence="1" type="ORF">PCOR1329_LOCUS81178</name>
</gene>
<evidence type="ECO:0000313" key="2">
    <source>
        <dbReference type="Proteomes" id="UP001189429"/>
    </source>
</evidence>
<keyword evidence="2" id="KW-1185">Reference proteome</keyword>
<dbReference type="Proteomes" id="UP001189429">
    <property type="component" value="Unassembled WGS sequence"/>
</dbReference>
<dbReference type="EMBL" id="CAUYUJ010021568">
    <property type="protein sequence ID" value="CAK0905481.1"/>
    <property type="molecule type" value="Genomic_DNA"/>
</dbReference>
<dbReference type="InterPro" id="IPR035992">
    <property type="entry name" value="Ricin_B-like_lectins"/>
</dbReference>